<dbReference type="OrthoDB" id="242711at2157"/>
<keyword evidence="2" id="KW-1133">Transmembrane helix</keyword>
<evidence type="ECO:0000313" key="3">
    <source>
        <dbReference type="EMBL" id="CAI50243.1"/>
    </source>
</evidence>
<dbReference type="EnsemblBacteria" id="CAI50243">
    <property type="protein sequence ID" value="CAI50243"/>
    <property type="gene ID" value="NP_4304A"/>
</dbReference>
<proteinExistence type="predicted"/>
<organism evidence="3 4">
    <name type="scientific">Natronomonas pharaonis (strain ATCC 35678 / DSM 2160 / CIP 103997 / JCM 8858 / NBRC 14720 / NCIMB 2260 / Gabara)</name>
    <name type="common">Halobacterium pharaonis</name>
    <dbReference type="NCBI Taxonomy" id="348780"/>
    <lineage>
        <taxon>Archaea</taxon>
        <taxon>Methanobacteriati</taxon>
        <taxon>Methanobacteriota</taxon>
        <taxon>Stenosarchaea group</taxon>
        <taxon>Halobacteria</taxon>
        <taxon>Halobacteriales</taxon>
        <taxon>Natronomonadaceae</taxon>
        <taxon>Natronomonas</taxon>
    </lineage>
</organism>
<evidence type="ECO:0000256" key="1">
    <source>
        <dbReference type="SAM" id="MobiDB-lite"/>
    </source>
</evidence>
<dbReference type="GeneID" id="3702026"/>
<name>A0A1U7EYE1_NATPD</name>
<dbReference type="EMBL" id="CR936257">
    <property type="protein sequence ID" value="CAI50243.1"/>
    <property type="molecule type" value="Genomic_DNA"/>
</dbReference>
<dbReference type="HOGENOM" id="CLU_2565833_0_0_2"/>
<dbReference type="RefSeq" id="WP_011323859.1">
    <property type="nucleotide sequence ID" value="NC_007426.1"/>
</dbReference>
<dbReference type="KEGG" id="nph:NP_4304A"/>
<dbReference type="AlphaFoldDB" id="A0A1U7EYE1"/>
<feature type="transmembrane region" description="Helical" evidence="2">
    <location>
        <begin position="45"/>
        <end position="65"/>
    </location>
</feature>
<keyword evidence="4" id="KW-1185">Reference proteome</keyword>
<protein>
    <submittedName>
        <fullName evidence="3">Uncharacterized protein</fullName>
    </submittedName>
</protein>
<evidence type="ECO:0000256" key="2">
    <source>
        <dbReference type="SAM" id="Phobius"/>
    </source>
</evidence>
<dbReference type="Proteomes" id="UP000002698">
    <property type="component" value="Chromosome"/>
</dbReference>
<keyword evidence="2" id="KW-0812">Transmembrane</keyword>
<dbReference type="STRING" id="348780.NP_4304A"/>
<feature type="region of interest" description="Disordered" evidence="1">
    <location>
        <begin position="17"/>
        <end position="41"/>
    </location>
</feature>
<reference evidence="3 4" key="1">
    <citation type="journal article" date="2005" name="Genome Res.">
        <title>Living with two extremes: conclusions from the genome sequence of Natronomonas pharaonis.</title>
        <authorList>
            <person name="Falb M."/>
            <person name="Pfeiffer F."/>
            <person name="Palm P."/>
            <person name="Rodewald K."/>
            <person name="Hickmann V."/>
            <person name="Tittor J."/>
            <person name="Oesterhelt D."/>
        </authorList>
    </citation>
    <scope>NUCLEOTIDE SEQUENCE [LARGE SCALE GENOMIC DNA]</scope>
    <source>
        <strain evidence="4">ATCC 35678 / DSM 2160 / CIP 103997 / JCM 8858 / NBRC 14720 / NCIMB 2260 / Gabara</strain>
    </source>
</reference>
<evidence type="ECO:0000313" key="4">
    <source>
        <dbReference type="Proteomes" id="UP000002698"/>
    </source>
</evidence>
<dbReference type="eggNOG" id="arCOG09048">
    <property type="taxonomic scope" value="Archaea"/>
</dbReference>
<gene>
    <name evidence="3" type="ordered locus">NP_4304A</name>
</gene>
<keyword evidence="2" id="KW-0472">Membrane</keyword>
<sequence length="85" mass="8804">MAEFTFLEVHLRDANLHAGRSDETADQPVGQSAEQLEPDSDGSRLGAVLAALIGVFFLAAVAYAVKKAVGGEGATDDDTAIADDL</sequence>
<accession>A0A1U7EYE1</accession>